<protein>
    <submittedName>
        <fullName evidence="2">Uncharacterized protein</fullName>
    </submittedName>
</protein>
<reference evidence="2" key="1">
    <citation type="submission" date="2021-02" db="EMBL/GenBank/DDBJ databases">
        <title>Psilocybe cubensis genome.</title>
        <authorList>
            <person name="Mckernan K.J."/>
            <person name="Crawford S."/>
            <person name="Trippe A."/>
            <person name="Kane L.T."/>
            <person name="Mclaughlin S."/>
        </authorList>
    </citation>
    <scope>NUCLEOTIDE SEQUENCE [LARGE SCALE GENOMIC DNA]</scope>
    <source>
        <strain evidence="2">MGC-MH-2018</strain>
    </source>
</reference>
<name>A0A8H7XPU7_PSICU</name>
<gene>
    <name evidence="2" type="ORF">JR316_011847</name>
</gene>
<feature type="region of interest" description="Disordered" evidence="1">
    <location>
        <begin position="70"/>
        <end position="102"/>
    </location>
</feature>
<dbReference type="OrthoDB" id="3230070at2759"/>
<dbReference type="AlphaFoldDB" id="A0A8H7XPU7"/>
<evidence type="ECO:0000313" key="2">
    <source>
        <dbReference type="EMBL" id="KAG5163500.1"/>
    </source>
</evidence>
<sequence length="102" mass="11086">MSHKPEGEISCPCGEVDVQTREHILQACPRYTEARRELLQASRCIFLPEILGTTQGIKTLASFLAASGAYTQSGTQPLPPKPPSFDDEPVPDSEDDESDLGL</sequence>
<feature type="compositionally biased region" description="Acidic residues" evidence="1">
    <location>
        <begin position="85"/>
        <end position="102"/>
    </location>
</feature>
<evidence type="ECO:0000256" key="1">
    <source>
        <dbReference type="SAM" id="MobiDB-lite"/>
    </source>
</evidence>
<dbReference type="EMBL" id="JAFIQS010000015">
    <property type="protein sequence ID" value="KAG5163500.1"/>
    <property type="molecule type" value="Genomic_DNA"/>
</dbReference>
<comment type="caution">
    <text evidence="2">The sequence shown here is derived from an EMBL/GenBank/DDBJ whole genome shotgun (WGS) entry which is preliminary data.</text>
</comment>
<accession>A0A8H7XPU7</accession>
<proteinExistence type="predicted"/>
<organism evidence="2">
    <name type="scientific">Psilocybe cubensis</name>
    <name type="common">Psychedelic mushroom</name>
    <name type="synonym">Stropharia cubensis</name>
    <dbReference type="NCBI Taxonomy" id="181762"/>
    <lineage>
        <taxon>Eukaryota</taxon>
        <taxon>Fungi</taxon>
        <taxon>Dikarya</taxon>
        <taxon>Basidiomycota</taxon>
        <taxon>Agaricomycotina</taxon>
        <taxon>Agaricomycetes</taxon>
        <taxon>Agaricomycetidae</taxon>
        <taxon>Agaricales</taxon>
        <taxon>Agaricineae</taxon>
        <taxon>Strophariaceae</taxon>
        <taxon>Psilocybe</taxon>
    </lineage>
</organism>